<dbReference type="PANTHER" id="PTHR32196">
    <property type="entry name" value="ABC TRANSPORTER PERMEASE PROTEIN YPHD-RELATED-RELATED"/>
    <property type="match status" value="1"/>
</dbReference>
<keyword evidence="3 6" id="KW-0812">Transmembrane</keyword>
<feature type="transmembrane region" description="Helical" evidence="6">
    <location>
        <begin position="65"/>
        <end position="98"/>
    </location>
</feature>
<protein>
    <submittedName>
        <fullName evidence="7">Ribose ABC transport system, permease protein RbsC</fullName>
    </submittedName>
</protein>
<feature type="transmembrane region" description="Helical" evidence="6">
    <location>
        <begin position="134"/>
        <end position="152"/>
    </location>
</feature>
<reference evidence="7" key="1">
    <citation type="submission" date="2020-02" db="EMBL/GenBank/DDBJ databases">
        <authorList>
            <person name="Meier V. D."/>
        </authorList>
    </citation>
    <scope>NUCLEOTIDE SEQUENCE</scope>
    <source>
        <strain evidence="7">AVDCRST_MAG73</strain>
    </source>
</reference>
<gene>
    <name evidence="7" type="ORF">AVDCRST_MAG73-2370</name>
</gene>
<organism evidence="7">
    <name type="scientific">uncultured Thermomicrobiales bacterium</name>
    <dbReference type="NCBI Taxonomy" id="1645740"/>
    <lineage>
        <taxon>Bacteria</taxon>
        <taxon>Pseudomonadati</taxon>
        <taxon>Thermomicrobiota</taxon>
        <taxon>Thermomicrobia</taxon>
        <taxon>Thermomicrobiales</taxon>
        <taxon>environmental samples</taxon>
    </lineage>
</organism>
<evidence type="ECO:0000256" key="5">
    <source>
        <dbReference type="ARBA" id="ARBA00023136"/>
    </source>
</evidence>
<dbReference type="EMBL" id="CADCWE010000153">
    <property type="protein sequence ID" value="CAA9545489.1"/>
    <property type="molecule type" value="Genomic_DNA"/>
</dbReference>
<sequence length="328" mass="33757">MVAVTSDPRGARQSSAWAVAASRLQQQGALMALAVVLVFGWLRYGDNGFTSSYNLTSALRYNAMFALLALGMTFVIMTGGIDLSVSGMAVMTSVLAALWSPHGLLVATGGAILVGVAVGLLNGGLIARFRIHPFVVTLATLLAARGMALVLADNARVTVDFDSNYLKLDAKIGAVPVPVAIAGVAFVVGSILLNFSRFGRHVLALGGNEEAARLAGLSVPRITLGVYALSGGLAGLTGAILAAQTFTGNPTEAVGWELQAIAAVVVGGTLLSGGVGSVGTTLVGVLLLGSIINILNFEGIDPYWQNVTRGGFLLIVVILQSRLARRRG</sequence>
<keyword evidence="2" id="KW-1003">Cell membrane</keyword>
<name>A0A6J4UDJ9_9BACT</name>
<dbReference type="GO" id="GO:0022857">
    <property type="term" value="F:transmembrane transporter activity"/>
    <property type="evidence" value="ECO:0007669"/>
    <property type="project" value="InterPro"/>
</dbReference>
<feature type="transmembrane region" description="Helical" evidence="6">
    <location>
        <begin position="224"/>
        <end position="247"/>
    </location>
</feature>
<dbReference type="PANTHER" id="PTHR32196:SF63">
    <property type="entry name" value="INNER MEMBRANE ABC TRANSPORTER PERMEASE PROTEIN YJFF"/>
    <property type="match status" value="1"/>
</dbReference>
<feature type="transmembrane region" description="Helical" evidence="6">
    <location>
        <begin position="24"/>
        <end position="44"/>
    </location>
</feature>
<dbReference type="AlphaFoldDB" id="A0A6J4UDJ9"/>
<dbReference type="GO" id="GO:0005886">
    <property type="term" value="C:plasma membrane"/>
    <property type="evidence" value="ECO:0007669"/>
    <property type="project" value="UniProtKB-SubCell"/>
</dbReference>
<comment type="subcellular location">
    <subcellularLocation>
        <location evidence="1">Cell membrane</location>
        <topology evidence="1">Multi-pass membrane protein</topology>
    </subcellularLocation>
</comment>
<keyword evidence="4 6" id="KW-1133">Transmembrane helix</keyword>
<feature type="transmembrane region" description="Helical" evidence="6">
    <location>
        <begin position="278"/>
        <end position="297"/>
    </location>
</feature>
<evidence type="ECO:0000313" key="7">
    <source>
        <dbReference type="EMBL" id="CAA9545489.1"/>
    </source>
</evidence>
<feature type="transmembrane region" description="Helical" evidence="6">
    <location>
        <begin position="104"/>
        <end position="127"/>
    </location>
</feature>
<proteinExistence type="predicted"/>
<feature type="transmembrane region" description="Helical" evidence="6">
    <location>
        <begin position="172"/>
        <end position="195"/>
    </location>
</feature>
<keyword evidence="5 6" id="KW-0472">Membrane</keyword>
<evidence type="ECO:0000256" key="2">
    <source>
        <dbReference type="ARBA" id="ARBA00022475"/>
    </source>
</evidence>
<evidence type="ECO:0000256" key="6">
    <source>
        <dbReference type="SAM" id="Phobius"/>
    </source>
</evidence>
<evidence type="ECO:0000256" key="4">
    <source>
        <dbReference type="ARBA" id="ARBA00022989"/>
    </source>
</evidence>
<dbReference type="CDD" id="cd06579">
    <property type="entry name" value="TM_PBP1_transp_AraH_like"/>
    <property type="match status" value="1"/>
</dbReference>
<dbReference type="Pfam" id="PF02653">
    <property type="entry name" value="BPD_transp_2"/>
    <property type="match status" value="1"/>
</dbReference>
<accession>A0A6J4UDJ9</accession>
<evidence type="ECO:0000256" key="1">
    <source>
        <dbReference type="ARBA" id="ARBA00004651"/>
    </source>
</evidence>
<dbReference type="InterPro" id="IPR001851">
    <property type="entry name" value="ABC_transp_permease"/>
</dbReference>
<evidence type="ECO:0000256" key="3">
    <source>
        <dbReference type="ARBA" id="ARBA00022692"/>
    </source>
</evidence>